<evidence type="ECO:0000313" key="1">
    <source>
        <dbReference type="EMBL" id="CCH43710.1"/>
    </source>
</evidence>
<gene>
    <name evidence="1" type="ORF">BN7_3264</name>
</gene>
<name>K0KEZ7_WICCF</name>
<reference evidence="1 2" key="1">
    <citation type="journal article" date="2012" name="Eukaryot. Cell">
        <title>Draft genome sequence of Wickerhamomyces ciferrii NRRL Y-1031 F-60-10.</title>
        <authorList>
            <person name="Schneider J."/>
            <person name="Andrea H."/>
            <person name="Blom J."/>
            <person name="Jaenicke S."/>
            <person name="Ruckert C."/>
            <person name="Schorsch C."/>
            <person name="Szczepanowski R."/>
            <person name="Farwick M."/>
            <person name="Goesmann A."/>
            <person name="Puhler A."/>
            <person name="Schaffer S."/>
            <person name="Tauch A."/>
            <person name="Kohler T."/>
            <person name="Brinkrolf K."/>
        </authorList>
    </citation>
    <scope>NUCLEOTIDE SEQUENCE [LARGE SCALE GENOMIC DNA]</scope>
    <source>
        <strain evidence="2">ATCC 14091 / BCRC 22168 / CBS 111 / JCM 3599 / NBRC 0793 / NRRL Y-1031 F-60-10</strain>
    </source>
</reference>
<organism evidence="1 2">
    <name type="scientific">Wickerhamomyces ciferrii (strain ATCC 14091 / BCRC 22168 / CBS 111 / JCM 3599 / NBRC 0793 / NRRL Y-1031 F-60-10)</name>
    <name type="common">Yeast</name>
    <name type="synonym">Pichia ciferrii</name>
    <dbReference type="NCBI Taxonomy" id="1206466"/>
    <lineage>
        <taxon>Eukaryota</taxon>
        <taxon>Fungi</taxon>
        <taxon>Dikarya</taxon>
        <taxon>Ascomycota</taxon>
        <taxon>Saccharomycotina</taxon>
        <taxon>Saccharomycetes</taxon>
        <taxon>Phaffomycetales</taxon>
        <taxon>Wickerhamomycetaceae</taxon>
        <taxon>Wickerhamomyces</taxon>
    </lineage>
</organism>
<dbReference type="AlphaFoldDB" id="K0KEZ7"/>
<protein>
    <submittedName>
        <fullName evidence="1">Uncharacterized protein</fullName>
    </submittedName>
</protein>
<dbReference type="Proteomes" id="UP000009328">
    <property type="component" value="Unassembled WGS sequence"/>
</dbReference>
<comment type="caution">
    <text evidence="1">The sequence shown here is derived from an EMBL/GenBank/DDBJ whole genome shotgun (WGS) entry which is preliminary data.</text>
</comment>
<dbReference type="InParanoid" id="K0KEZ7"/>
<dbReference type="EMBL" id="CAIF01000088">
    <property type="protein sequence ID" value="CCH43710.1"/>
    <property type="molecule type" value="Genomic_DNA"/>
</dbReference>
<accession>K0KEZ7</accession>
<sequence length="440" mass="51224">MSSSDFRTPEIEKILNKALADSITTEAMKFSLRDYGLLPGNSEMITKLIRHDICFNFINLCMSNQLAFFSPLQKQYLSEELQSILPYQINELWSEHVTTALVIQKSYKEPRGVYHDLDNTGFSEIQISEIQSFNQKFMDKYFHNYISSLEDIHRSRNPLNAFLDGNYNSMKTRYEILYEDMVSYIDELISTAQSSKNANEEEVKQEILEILIKNINVYEPVDSMKTWFRDYIKDGFIPLLKNCGKDLYFRENTKSFMRCESVSDRRHLNGSSIIDVSKIINSDCFENIVEIGDQDDGKLLIQFDDSPQLEIEFETEFTNCKPLQNLVTCLISRNTRVGILTNMHFSVLITLFPKGYDAMSNEIPARRRSLPEIRYRQVNHTDTGLTMNWLMFYAIGLVMDENDDHTGDDDDSQIFKARFRPHEFDEPVSGIDYQLSSMKL</sequence>
<keyword evidence="2" id="KW-1185">Reference proteome</keyword>
<dbReference type="HOGENOM" id="CLU_622877_0_0_1"/>
<evidence type="ECO:0000313" key="2">
    <source>
        <dbReference type="Proteomes" id="UP000009328"/>
    </source>
</evidence>
<proteinExistence type="predicted"/>